<dbReference type="PANTHER" id="PTHR47327:SF7">
    <property type="entry name" value="GH08941P"/>
    <property type="match status" value="1"/>
</dbReference>
<dbReference type="SUPFAM" id="SSF57414">
    <property type="entry name" value="Hairpin loop containing domain-like"/>
    <property type="match status" value="3"/>
</dbReference>
<evidence type="ECO:0000313" key="5">
    <source>
        <dbReference type="WBParaSite" id="Pan_g2476.t1"/>
    </source>
</evidence>
<evidence type="ECO:0000313" key="4">
    <source>
        <dbReference type="Proteomes" id="UP000492821"/>
    </source>
</evidence>
<proteinExistence type="predicted"/>
<feature type="region of interest" description="Disordered" evidence="1">
    <location>
        <begin position="457"/>
        <end position="513"/>
    </location>
</feature>
<dbReference type="WBParaSite" id="Pan_g2476.t1">
    <property type="protein sequence ID" value="Pan_g2476.t1"/>
    <property type="gene ID" value="Pan_g2476"/>
</dbReference>
<sequence>MMCGIMLQTYVISRKEGKIPADRAGLSRKQGAKVDDYSTAIFEILKKGSLISDLLKEKQWRASVRFLNFSHLLAAAGRNKTTRTKDIVNAVVMPRSDVNRLMARFFVAFGIISFILNIHGAHARSLYLRCFQRVLRRSMDNAQPITELFYVSPYQCLDQCIMITNNAKQDGFCRSFVYNHLSHSCRLYSHDGTQVPAIVHPANGYDYYRRTSITGECAGPLQRFKDARANAHLPLVGAGPTQQKQNRLQKIQPVADKGVASVSKNRKVDSKVEQQFTVDKARVIEQSVKGPAGPAKGFAEYLDIDDDYSDFNASAIKKNLLASKQRKRVHGSVGHRQDDASQGANLAGFQKTTQNRFETRPGSTGGLPGGSGQAVHLPNNPSELGYETSEQTQPSGPRTPFEVRPGSTGGLPGGSDRVFPVPNNARELGYADRVTPPYPIRGNTEAWSTRLPPATAAPQLRTTTWPQPHRTKAPPPRIETEPEPDFFFTDPPTTAAPRTTVRTTTAPPRSSERKCMTSTGYYVVIGNEIILPVSGSESNAQVYVGVEQAKCAEYCSSGKGPGGEILECASINYFPIAQKCEIYNILAEPHGPGNLVENDDAIYAEKFCLPVHRSNCQEDEIFILHVQKRVTSKAIKTTSSNSITSCLQACLNHNGCQAASFDSNKRRCHMHATNIGDDPSAAEDTDGGWVLIENGCTSRRRKQRVHGVAKVEPASKVDLKSALSDLSHEWSEWSNCRFKIAGKQVRVRTRQCKERCADGGLQIERC</sequence>
<accession>A0A7E4VS17</accession>
<name>A0A7E4VS17_PANRE</name>
<dbReference type="AlphaFoldDB" id="A0A7E4VS17"/>
<keyword evidence="2" id="KW-0472">Membrane</keyword>
<feature type="compositionally biased region" description="Gly residues" evidence="1">
    <location>
        <begin position="363"/>
        <end position="372"/>
    </location>
</feature>
<dbReference type="Pfam" id="PF00024">
    <property type="entry name" value="PAN_1"/>
    <property type="match status" value="3"/>
</dbReference>
<feature type="compositionally biased region" description="Low complexity" evidence="1">
    <location>
        <begin position="485"/>
        <end position="509"/>
    </location>
</feature>
<evidence type="ECO:0000256" key="1">
    <source>
        <dbReference type="SAM" id="MobiDB-lite"/>
    </source>
</evidence>
<dbReference type="InterPro" id="IPR052774">
    <property type="entry name" value="Celegans_DevNeuronal_Protein"/>
</dbReference>
<keyword evidence="4" id="KW-1185">Reference proteome</keyword>
<evidence type="ECO:0000259" key="3">
    <source>
        <dbReference type="PROSITE" id="PS50948"/>
    </source>
</evidence>
<dbReference type="Proteomes" id="UP000492821">
    <property type="component" value="Unassembled WGS sequence"/>
</dbReference>
<feature type="transmembrane region" description="Helical" evidence="2">
    <location>
        <begin position="101"/>
        <end position="120"/>
    </location>
</feature>
<dbReference type="Gene3D" id="3.50.4.10">
    <property type="entry name" value="Hepatocyte Growth Factor"/>
    <property type="match status" value="2"/>
</dbReference>
<dbReference type="SMART" id="SM00473">
    <property type="entry name" value="PAN_AP"/>
    <property type="match status" value="3"/>
</dbReference>
<feature type="region of interest" description="Disordered" evidence="1">
    <location>
        <begin position="324"/>
        <end position="417"/>
    </location>
</feature>
<organism evidence="4 5">
    <name type="scientific">Panagrellus redivivus</name>
    <name type="common">Microworm</name>
    <dbReference type="NCBI Taxonomy" id="6233"/>
    <lineage>
        <taxon>Eukaryota</taxon>
        <taxon>Metazoa</taxon>
        <taxon>Ecdysozoa</taxon>
        <taxon>Nematoda</taxon>
        <taxon>Chromadorea</taxon>
        <taxon>Rhabditida</taxon>
        <taxon>Tylenchina</taxon>
        <taxon>Panagrolaimomorpha</taxon>
        <taxon>Panagrolaimoidea</taxon>
        <taxon>Panagrolaimidae</taxon>
        <taxon>Panagrellus</taxon>
    </lineage>
</organism>
<keyword evidence="2" id="KW-1133">Transmembrane helix</keyword>
<dbReference type="PANTHER" id="PTHR47327">
    <property type="entry name" value="FI18240P1-RELATED"/>
    <property type="match status" value="1"/>
</dbReference>
<keyword evidence="2" id="KW-0812">Transmembrane</keyword>
<feature type="compositionally biased region" description="Polar residues" evidence="1">
    <location>
        <begin position="340"/>
        <end position="356"/>
    </location>
</feature>
<reference evidence="5" key="2">
    <citation type="submission" date="2020-10" db="UniProtKB">
        <authorList>
            <consortium name="WormBaseParasite"/>
        </authorList>
    </citation>
    <scope>IDENTIFICATION</scope>
</reference>
<dbReference type="InterPro" id="IPR003609">
    <property type="entry name" value="Pan_app"/>
</dbReference>
<protein>
    <submittedName>
        <fullName evidence="5">Apple domain-containing protein</fullName>
    </submittedName>
</protein>
<feature type="domain" description="Apple" evidence="3">
    <location>
        <begin position="616"/>
        <end position="696"/>
    </location>
</feature>
<reference evidence="4" key="1">
    <citation type="journal article" date="2013" name="Genetics">
        <title>The draft genome and transcriptome of Panagrellus redivivus are shaped by the harsh demands of a free-living lifestyle.</title>
        <authorList>
            <person name="Srinivasan J."/>
            <person name="Dillman A.R."/>
            <person name="Macchietto M.G."/>
            <person name="Heikkinen L."/>
            <person name="Lakso M."/>
            <person name="Fracchia K.M."/>
            <person name="Antoshechkin I."/>
            <person name="Mortazavi A."/>
            <person name="Wong G."/>
            <person name="Sternberg P.W."/>
        </authorList>
    </citation>
    <scope>NUCLEOTIDE SEQUENCE [LARGE SCALE GENOMIC DNA]</scope>
    <source>
        <strain evidence="4">MT8872</strain>
    </source>
</reference>
<dbReference type="PROSITE" id="PS50948">
    <property type="entry name" value="PAN"/>
    <property type="match status" value="2"/>
</dbReference>
<dbReference type="CDD" id="cd01099">
    <property type="entry name" value="PAN_AP_HGF"/>
    <property type="match status" value="2"/>
</dbReference>
<feature type="domain" description="Apple" evidence="3">
    <location>
        <begin position="130"/>
        <end position="212"/>
    </location>
</feature>
<evidence type="ECO:0000256" key="2">
    <source>
        <dbReference type="SAM" id="Phobius"/>
    </source>
</evidence>
<dbReference type="GO" id="GO:0009653">
    <property type="term" value="P:anatomical structure morphogenesis"/>
    <property type="evidence" value="ECO:0007669"/>
    <property type="project" value="TreeGrafter"/>
</dbReference>